<gene>
    <name evidence="4" type="ORF">PECAL_2P23400</name>
</gene>
<feature type="domain" description="Glycosyl transferase family 1" evidence="3">
    <location>
        <begin position="772"/>
        <end position="911"/>
    </location>
</feature>
<dbReference type="Pfam" id="PF00534">
    <property type="entry name" value="Glycos_transf_1"/>
    <property type="match status" value="1"/>
</dbReference>
<dbReference type="InterPro" id="IPR029044">
    <property type="entry name" value="Nucleotide-diphossugar_trans"/>
</dbReference>
<evidence type="ECO:0000256" key="1">
    <source>
        <dbReference type="ARBA" id="ARBA00022676"/>
    </source>
</evidence>
<evidence type="ECO:0000259" key="3">
    <source>
        <dbReference type="Pfam" id="PF00534"/>
    </source>
</evidence>
<dbReference type="PANTHER" id="PTHR46401:SF2">
    <property type="entry name" value="GLYCOSYLTRANSFERASE WBBK-RELATED"/>
    <property type="match status" value="1"/>
</dbReference>
<protein>
    <recommendedName>
        <fullName evidence="3">Glycosyl transferase family 1 domain-containing protein</fullName>
    </recommendedName>
</protein>
<dbReference type="Gene3D" id="3.40.50.2000">
    <property type="entry name" value="Glycogen Phosphorylase B"/>
    <property type="match status" value="2"/>
</dbReference>
<dbReference type="AlphaFoldDB" id="A0A8J2WHZ4"/>
<keyword evidence="2" id="KW-0808">Transferase</keyword>
<dbReference type="InterPro" id="IPR001296">
    <property type="entry name" value="Glyco_trans_1"/>
</dbReference>
<dbReference type="PANTHER" id="PTHR46401">
    <property type="entry name" value="GLYCOSYLTRANSFERASE WBBK-RELATED"/>
    <property type="match status" value="1"/>
</dbReference>
<organism evidence="4 5">
    <name type="scientific">Pelagomonas calceolata</name>
    <dbReference type="NCBI Taxonomy" id="35677"/>
    <lineage>
        <taxon>Eukaryota</taxon>
        <taxon>Sar</taxon>
        <taxon>Stramenopiles</taxon>
        <taxon>Ochrophyta</taxon>
        <taxon>Pelagophyceae</taxon>
        <taxon>Pelagomonadales</taxon>
        <taxon>Pelagomonadaceae</taxon>
        <taxon>Pelagomonas</taxon>
    </lineage>
</organism>
<dbReference type="OrthoDB" id="512920at2759"/>
<proteinExistence type="predicted"/>
<dbReference type="EMBL" id="CAKKNE010000002">
    <property type="protein sequence ID" value="CAH0369225.1"/>
    <property type="molecule type" value="Genomic_DNA"/>
</dbReference>
<evidence type="ECO:0000313" key="5">
    <source>
        <dbReference type="Proteomes" id="UP000789595"/>
    </source>
</evidence>
<keyword evidence="1" id="KW-0328">Glycosyltransferase</keyword>
<dbReference type="GO" id="GO:0016757">
    <property type="term" value="F:glycosyltransferase activity"/>
    <property type="evidence" value="ECO:0007669"/>
    <property type="project" value="UniProtKB-KW"/>
</dbReference>
<dbReference type="Gene3D" id="3.90.550.10">
    <property type="entry name" value="Spore Coat Polysaccharide Biosynthesis Protein SpsA, Chain A"/>
    <property type="match status" value="1"/>
</dbReference>
<dbReference type="SUPFAM" id="SSF53756">
    <property type="entry name" value="UDP-Glycosyltransferase/glycogen phosphorylase"/>
    <property type="match status" value="1"/>
</dbReference>
<reference evidence="4" key="1">
    <citation type="submission" date="2021-11" db="EMBL/GenBank/DDBJ databases">
        <authorList>
            <consortium name="Genoscope - CEA"/>
            <person name="William W."/>
        </authorList>
    </citation>
    <scope>NUCLEOTIDE SEQUENCE</scope>
</reference>
<keyword evidence="5" id="KW-1185">Reference proteome</keyword>
<sequence length="961" mass="103391">MLAWLALCWSATAQRVVRVGGNPPAPQTARTQTTPHNTPHDAWHAHAAANSALLNTTGCASAAHLSKAAERWPAHEATASITYLIAAVAAEARADADASPDDPPSGACRARAELALATALLADGQRSNAARAARRAAARGSFRDAALAQLAAALDAASGGSDFAVRAPALVQRNETLRPSINRDVAVTGNDVAVRFCTFLDESELVSCAPQATLSRLKPGWHVLHAVATGLPSGVTIANASTIFCVESCPPATKPQLPKSTIPRPRGSKGRLVVLTLVLNGMPFLAHHHKTLTKLDIEWEWHLVEGLATGRADASSPYSSQDLSDFHRDGLSTDGTSEYIDALARIDGRIHVHRSLWRDKVEMINKALEEASTGPDAIILQIDVDELWTADQLLNIRDSLLKERCAYFHCHFLVGPHLATATSNGYGHSDGYEWLRAWRADPSRSFWASHAPPLLVERVNGTWLQLTGDACMTHATTASKGLVFTHHAYVSERQVAFKAKFYGYDNAVEGWRSLQNATPPADLGDYLDWVRSEPRFASTVVDATPFAAAAILGVGGPAHTALTAPHASTAAAEVLRAVSASPPPVIQKKPLVAVDGVAFQRVPTGGIARVWTELLPRLHVALESVDWRLTVLERAGSAAPHIGEVRNLAPFPEDHDHAGDAEHISLVASDASVFISTEYTRPSETWKGRVVLLVHDLTPEIFGWPLDNYWTLKREAVIKADQIVAVSQATADASQQHYGRSSVIARNGVDLSVFYPRQQKEIDDLKGRTHVELPYILLVGPRLGYKNGDVVQRAFYQARARQLHLFMVGGGPPTDREREILGGPHFNVSWSWARFLNDDDLAAAYSGAVALAYASRDEGFGLPMLEALACGCPVVAAAIPASQELLGDLVLPHCGSDKPCAAVLIDPDRATAAWHAFRALFALSADAPRLAAARRRLVARAQAFSNNWDLAAGVLKGALVV</sequence>
<evidence type="ECO:0000313" key="4">
    <source>
        <dbReference type="EMBL" id="CAH0369225.1"/>
    </source>
</evidence>
<dbReference type="SUPFAM" id="SSF53448">
    <property type="entry name" value="Nucleotide-diphospho-sugar transferases"/>
    <property type="match status" value="1"/>
</dbReference>
<name>A0A8J2WHZ4_9STRA</name>
<accession>A0A8J2WHZ4</accession>
<evidence type="ECO:0000256" key="2">
    <source>
        <dbReference type="ARBA" id="ARBA00022679"/>
    </source>
</evidence>
<comment type="caution">
    <text evidence="4">The sequence shown here is derived from an EMBL/GenBank/DDBJ whole genome shotgun (WGS) entry which is preliminary data.</text>
</comment>
<dbReference type="Proteomes" id="UP000789595">
    <property type="component" value="Unassembled WGS sequence"/>
</dbReference>